<keyword evidence="2" id="KW-1185">Reference proteome</keyword>
<gene>
    <name evidence="1" type="ordered locus">Haur_1993</name>
</gene>
<dbReference type="InParanoid" id="A9AVE5"/>
<reference evidence="1 2" key="1">
    <citation type="journal article" date="2011" name="Stand. Genomic Sci.">
        <title>Complete genome sequence of the filamentous gliding predatory bacterium Herpetosiphon aurantiacus type strain (114-95(T)).</title>
        <authorList>
            <person name="Kiss H."/>
            <person name="Nett M."/>
            <person name="Domin N."/>
            <person name="Martin K."/>
            <person name="Maresca J.A."/>
            <person name="Copeland A."/>
            <person name="Lapidus A."/>
            <person name="Lucas S."/>
            <person name="Berry K.W."/>
            <person name="Glavina Del Rio T."/>
            <person name="Dalin E."/>
            <person name="Tice H."/>
            <person name="Pitluck S."/>
            <person name="Richardson P."/>
            <person name="Bruce D."/>
            <person name="Goodwin L."/>
            <person name="Han C."/>
            <person name="Detter J.C."/>
            <person name="Schmutz J."/>
            <person name="Brettin T."/>
            <person name="Land M."/>
            <person name="Hauser L."/>
            <person name="Kyrpides N.C."/>
            <person name="Ivanova N."/>
            <person name="Goker M."/>
            <person name="Woyke T."/>
            <person name="Klenk H.P."/>
            <person name="Bryant D.A."/>
        </authorList>
    </citation>
    <scope>NUCLEOTIDE SEQUENCE [LARGE SCALE GENOMIC DNA]</scope>
    <source>
        <strain evidence="2">ATCC 23779 / DSM 785 / 114-95</strain>
    </source>
</reference>
<dbReference type="HOGENOM" id="CLU_016041_0_0_0"/>
<sequence>MSNDLIFAEHHLPALPLGKYSLTVTQTLSSTGQLPAGAEPIRQTDYRTTGEMLISGERWSLPETLIGAVFPPVGSTGDHSTTLPHIMLTRSTLPWERTAQASGQLPWLALLVFNEDEKPTPKVLKRADLADPTVLYQLPTSESNETAADLVTVIDLPWATLQPLLPTLADLPLLTHVRRVDVNEQAVVWANRIPQADRMSTVHLVSLEQRYDQTGFMAAGASAETMVRLVSLYSWQFACVAEGQRIEELLTHLDVATIGLPSINNPHADAFLAQGAVLLPHHLRNGEQTVAWYHGPLRASLQVAAANYPHAVSADSLLRFDQRVGVFDVSYAAAWELGRLLGLQNQQFSQALYAWKSQQASQSVSRLQARNTRYDHLPSFGRQVRARSLSEPIPPAIMNFVRRLSLLEGVPFSSLFPDERLLPLESIRFFSLDRAWLAALIDGALSIGRANIDHGNDGYLRLQIVQQLNLPTSISGFAIRSSVIAGWSALEIEAKSSAGSRLEHLNEDTIRLGENMLLLLFADELASLSIHQHAQTIHFGLDRDSNGWHKTLRNGSEIRPLAWHDQQRQILDVAQLASQMSQTLNQPVHSGSFALQMIEGVARVTFERR</sequence>
<evidence type="ECO:0000313" key="2">
    <source>
        <dbReference type="Proteomes" id="UP000000787"/>
    </source>
</evidence>
<dbReference type="STRING" id="316274.Haur_1993"/>
<dbReference type="eggNOG" id="ENOG502Z976">
    <property type="taxonomic scope" value="Bacteria"/>
</dbReference>
<dbReference type="AlphaFoldDB" id="A9AVE5"/>
<dbReference type="BioCyc" id="HAUR316274:GHYA-2022-MONOMER"/>
<evidence type="ECO:0000313" key="1">
    <source>
        <dbReference type="EMBL" id="ABX04636.1"/>
    </source>
</evidence>
<organism evidence="1 2">
    <name type="scientific">Herpetosiphon aurantiacus (strain ATCC 23779 / DSM 785 / 114-95)</name>
    <dbReference type="NCBI Taxonomy" id="316274"/>
    <lineage>
        <taxon>Bacteria</taxon>
        <taxon>Bacillati</taxon>
        <taxon>Chloroflexota</taxon>
        <taxon>Chloroflexia</taxon>
        <taxon>Herpetosiphonales</taxon>
        <taxon>Herpetosiphonaceae</taxon>
        <taxon>Herpetosiphon</taxon>
    </lineage>
</organism>
<protein>
    <submittedName>
        <fullName evidence="1">Uncharacterized protein</fullName>
    </submittedName>
</protein>
<dbReference type="EMBL" id="CP000875">
    <property type="protein sequence ID" value="ABX04636.1"/>
    <property type="molecule type" value="Genomic_DNA"/>
</dbReference>
<accession>A9AVE5</accession>
<dbReference type="Proteomes" id="UP000000787">
    <property type="component" value="Chromosome"/>
</dbReference>
<proteinExistence type="predicted"/>
<dbReference type="KEGG" id="hau:Haur_1993"/>
<name>A9AVE5_HERA2</name>